<proteinExistence type="predicted"/>
<gene>
    <name evidence="1" type="ORF">L207DRAFT_507400</name>
</gene>
<dbReference type="OrthoDB" id="4521980at2759"/>
<sequence>MAEPPSNGTVNFEALAHHATYGQPGAPSPHRVVPEWELAPFTSTTQTSPWNIALTSTQLSNLVNGFMPQQMEDKWLICSQGEVKEGEVVTVEFYRSWTGRKIWALEIVVGKEGEGSVKALTWEESEEAVREQDFEAAKEGLSEVCRWVLE</sequence>
<keyword evidence="2" id="KW-1185">Reference proteome</keyword>
<reference evidence="1 2" key="1">
    <citation type="submission" date="2016-04" db="EMBL/GenBank/DDBJ databases">
        <title>A degradative enzymes factory behind the ericoid mycorrhizal symbiosis.</title>
        <authorList>
            <consortium name="DOE Joint Genome Institute"/>
            <person name="Martino E."/>
            <person name="Morin E."/>
            <person name="Grelet G."/>
            <person name="Kuo A."/>
            <person name="Kohler A."/>
            <person name="Daghino S."/>
            <person name="Barry K."/>
            <person name="Choi C."/>
            <person name="Cichocki N."/>
            <person name="Clum A."/>
            <person name="Copeland A."/>
            <person name="Hainaut M."/>
            <person name="Haridas S."/>
            <person name="Labutti K."/>
            <person name="Lindquist E."/>
            <person name="Lipzen A."/>
            <person name="Khouja H.-R."/>
            <person name="Murat C."/>
            <person name="Ohm R."/>
            <person name="Olson A."/>
            <person name="Spatafora J."/>
            <person name="Veneault-Fourrey C."/>
            <person name="Henrissat B."/>
            <person name="Grigoriev I."/>
            <person name="Martin F."/>
            <person name="Perotto S."/>
        </authorList>
    </citation>
    <scope>NUCLEOTIDE SEQUENCE [LARGE SCALE GENOMIC DNA]</scope>
    <source>
        <strain evidence="1 2">F</strain>
    </source>
</reference>
<evidence type="ECO:0000313" key="1">
    <source>
        <dbReference type="EMBL" id="PMD46484.1"/>
    </source>
</evidence>
<feature type="non-terminal residue" evidence="1">
    <location>
        <position position="150"/>
    </location>
</feature>
<name>A0A2J6S6U2_HYAVF</name>
<dbReference type="AlphaFoldDB" id="A0A2J6S6U2"/>
<evidence type="ECO:0000313" key="2">
    <source>
        <dbReference type="Proteomes" id="UP000235786"/>
    </source>
</evidence>
<dbReference type="STRING" id="1149755.A0A2J6S6U2"/>
<organism evidence="1 2">
    <name type="scientific">Hyaloscypha variabilis (strain UAMH 11265 / GT02V1 / F)</name>
    <name type="common">Meliniomyces variabilis</name>
    <dbReference type="NCBI Taxonomy" id="1149755"/>
    <lineage>
        <taxon>Eukaryota</taxon>
        <taxon>Fungi</taxon>
        <taxon>Dikarya</taxon>
        <taxon>Ascomycota</taxon>
        <taxon>Pezizomycotina</taxon>
        <taxon>Leotiomycetes</taxon>
        <taxon>Helotiales</taxon>
        <taxon>Hyaloscyphaceae</taxon>
        <taxon>Hyaloscypha</taxon>
        <taxon>Hyaloscypha variabilis</taxon>
    </lineage>
</organism>
<dbReference type="Proteomes" id="UP000235786">
    <property type="component" value="Unassembled WGS sequence"/>
</dbReference>
<accession>A0A2J6S6U2</accession>
<protein>
    <submittedName>
        <fullName evidence="1">Uncharacterized protein</fullName>
    </submittedName>
</protein>
<dbReference type="EMBL" id="KZ613939">
    <property type="protein sequence ID" value="PMD46484.1"/>
    <property type="molecule type" value="Genomic_DNA"/>
</dbReference>